<gene>
    <name evidence="2" type="ORF">JI739_22110</name>
</gene>
<dbReference type="InterPro" id="IPR050789">
    <property type="entry name" value="Diverse_Enzym_Activities"/>
</dbReference>
<feature type="domain" description="Beta-lactamase-related" evidence="1">
    <location>
        <begin position="49"/>
        <end position="339"/>
    </location>
</feature>
<dbReference type="PANTHER" id="PTHR43283">
    <property type="entry name" value="BETA-LACTAMASE-RELATED"/>
    <property type="match status" value="1"/>
</dbReference>
<proteinExistence type="predicted"/>
<name>A0A936ZT85_9BURK</name>
<dbReference type="InterPro" id="IPR001466">
    <property type="entry name" value="Beta-lactam-related"/>
</dbReference>
<protein>
    <submittedName>
        <fullName evidence="2">Beta-lactamase family protein</fullName>
    </submittedName>
</protein>
<dbReference type="Proteomes" id="UP000613011">
    <property type="component" value="Unassembled WGS sequence"/>
</dbReference>
<dbReference type="PANTHER" id="PTHR43283:SF14">
    <property type="entry name" value="BLL8153 PROTEIN"/>
    <property type="match status" value="1"/>
</dbReference>
<dbReference type="InterPro" id="IPR012338">
    <property type="entry name" value="Beta-lactam/transpept-like"/>
</dbReference>
<reference evidence="2" key="1">
    <citation type="submission" date="2021-01" db="EMBL/GenBank/DDBJ databases">
        <title>Ramlibacter sp. strain AW1 16S ribosomal RNA gene Genome sequencing and assembly.</title>
        <authorList>
            <person name="Kang M."/>
        </authorList>
    </citation>
    <scope>NUCLEOTIDE SEQUENCE</scope>
    <source>
        <strain evidence="2">AW1</strain>
    </source>
</reference>
<evidence type="ECO:0000313" key="3">
    <source>
        <dbReference type="Proteomes" id="UP000613011"/>
    </source>
</evidence>
<sequence>MTEAYFQEGFHLTPRFGAAREMLSRVPGSAESAVIDKARQVFARTSLKAIALLDGDHVLWSAYKEPSHPATRFSGYSLGKTVTAMTVGHAICDGKLKPTTEVPELVPELRGTGYDKVTVAHLLTMSSGIRDGSYHAAGTPQVQEKIRQIHAGQGQWRDLLPLVNQRRVGFFGKALEPGESFEYKEMDAFVLGLMVEAAAGQPLSTYMEERVLPAIGIEGPVALRQDKSRTTYAPTVARMTLPDWTRFAAWVKKQEGQPGCIGDFVRAATRTQIANKSNVGFSLHHGYGHFVWTDNPRHRDSYWAWGFGGQRIAWNRSNARMLVVFSSLENNAEEVFDLYREWAALP</sequence>
<accession>A0A936ZT85</accession>
<organism evidence="2 3">
    <name type="scientific">Ramlibacter aurantiacus</name>
    <dbReference type="NCBI Taxonomy" id="2801330"/>
    <lineage>
        <taxon>Bacteria</taxon>
        <taxon>Pseudomonadati</taxon>
        <taxon>Pseudomonadota</taxon>
        <taxon>Betaproteobacteria</taxon>
        <taxon>Burkholderiales</taxon>
        <taxon>Comamonadaceae</taxon>
        <taxon>Ramlibacter</taxon>
    </lineage>
</organism>
<dbReference type="Gene3D" id="3.40.710.10">
    <property type="entry name" value="DD-peptidase/beta-lactamase superfamily"/>
    <property type="match status" value="1"/>
</dbReference>
<dbReference type="EMBL" id="JAEQNA010000011">
    <property type="protein sequence ID" value="MBL0423048.1"/>
    <property type="molecule type" value="Genomic_DNA"/>
</dbReference>
<evidence type="ECO:0000259" key="1">
    <source>
        <dbReference type="Pfam" id="PF00144"/>
    </source>
</evidence>
<keyword evidence="3" id="KW-1185">Reference proteome</keyword>
<evidence type="ECO:0000313" key="2">
    <source>
        <dbReference type="EMBL" id="MBL0423048.1"/>
    </source>
</evidence>
<comment type="caution">
    <text evidence="2">The sequence shown here is derived from an EMBL/GenBank/DDBJ whole genome shotgun (WGS) entry which is preliminary data.</text>
</comment>
<dbReference type="AlphaFoldDB" id="A0A936ZT85"/>
<dbReference type="RefSeq" id="WP_201686187.1">
    <property type="nucleotide sequence ID" value="NZ_JAEQNA010000011.1"/>
</dbReference>
<dbReference type="Pfam" id="PF00144">
    <property type="entry name" value="Beta-lactamase"/>
    <property type="match status" value="1"/>
</dbReference>
<dbReference type="SUPFAM" id="SSF56601">
    <property type="entry name" value="beta-lactamase/transpeptidase-like"/>
    <property type="match status" value="1"/>
</dbReference>